<dbReference type="EMBL" id="LRRQ01000175">
    <property type="protein sequence ID" value="OAM87262.1"/>
    <property type="molecule type" value="Genomic_DNA"/>
</dbReference>
<evidence type="ECO:0000256" key="2">
    <source>
        <dbReference type="ARBA" id="ARBA00022448"/>
    </source>
</evidence>
<dbReference type="PANTHER" id="PTHR32552:SF68">
    <property type="entry name" value="FERRICHROME OUTER MEMBRANE TRANSPORTER_PHAGE RECEPTOR"/>
    <property type="match status" value="1"/>
</dbReference>
<dbReference type="GO" id="GO:0009279">
    <property type="term" value="C:cell outer membrane"/>
    <property type="evidence" value="ECO:0007669"/>
    <property type="project" value="UniProtKB-SubCell"/>
</dbReference>
<feature type="domain" description="TonB-dependent receptor plug" evidence="13">
    <location>
        <begin position="79"/>
        <end position="178"/>
    </location>
</feature>
<keyword evidence="7" id="KW-0408">Iron</keyword>
<keyword evidence="10" id="KW-0998">Cell outer membrane</keyword>
<evidence type="ECO:0000256" key="3">
    <source>
        <dbReference type="ARBA" id="ARBA00022452"/>
    </source>
</evidence>
<comment type="subcellular location">
    <subcellularLocation>
        <location evidence="1">Cell outer membrane</location>
        <topology evidence="1">Multi-pass membrane protein</topology>
    </subcellularLocation>
</comment>
<evidence type="ECO:0000256" key="11">
    <source>
        <dbReference type="SAM" id="MobiDB-lite"/>
    </source>
</evidence>
<keyword evidence="2" id="KW-0813">Transport</keyword>
<accession>A0A178IB57</accession>
<dbReference type="SUPFAM" id="SSF56935">
    <property type="entry name" value="Porins"/>
    <property type="match status" value="1"/>
</dbReference>
<evidence type="ECO:0000256" key="4">
    <source>
        <dbReference type="ARBA" id="ARBA00022496"/>
    </source>
</evidence>
<evidence type="ECO:0000259" key="13">
    <source>
        <dbReference type="Pfam" id="PF07715"/>
    </source>
</evidence>
<feature type="region of interest" description="Disordered" evidence="11">
    <location>
        <begin position="575"/>
        <end position="598"/>
    </location>
</feature>
<evidence type="ECO:0000256" key="9">
    <source>
        <dbReference type="ARBA" id="ARBA00023136"/>
    </source>
</evidence>
<evidence type="ECO:0000256" key="7">
    <source>
        <dbReference type="ARBA" id="ARBA00023004"/>
    </source>
</evidence>
<gene>
    <name evidence="14" type="ORF">AW736_23690</name>
</gene>
<dbReference type="AlphaFoldDB" id="A0A178IB57"/>
<dbReference type="STRING" id="1184151.AW736_23690"/>
<dbReference type="PANTHER" id="PTHR32552">
    <property type="entry name" value="FERRICHROME IRON RECEPTOR-RELATED"/>
    <property type="match status" value="1"/>
</dbReference>
<dbReference type="PROSITE" id="PS51257">
    <property type="entry name" value="PROKAR_LIPOPROTEIN"/>
    <property type="match status" value="1"/>
</dbReference>
<keyword evidence="9" id="KW-0472">Membrane</keyword>
<dbReference type="Pfam" id="PF07715">
    <property type="entry name" value="Plug"/>
    <property type="match status" value="1"/>
</dbReference>
<evidence type="ECO:0000256" key="5">
    <source>
        <dbReference type="ARBA" id="ARBA00022692"/>
    </source>
</evidence>
<evidence type="ECO:0000256" key="1">
    <source>
        <dbReference type="ARBA" id="ARBA00004571"/>
    </source>
</evidence>
<keyword evidence="5" id="KW-0812">Transmembrane</keyword>
<evidence type="ECO:0000256" key="12">
    <source>
        <dbReference type="SAM" id="SignalP"/>
    </source>
</evidence>
<evidence type="ECO:0000256" key="6">
    <source>
        <dbReference type="ARBA" id="ARBA00022729"/>
    </source>
</evidence>
<evidence type="ECO:0000256" key="10">
    <source>
        <dbReference type="ARBA" id="ARBA00023237"/>
    </source>
</evidence>
<feature type="chain" id="PRO_5008088558" description="TonB-dependent receptor plug domain-containing protein" evidence="12">
    <location>
        <begin position="36"/>
        <end position="921"/>
    </location>
</feature>
<evidence type="ECO:0000256" key="8">
    <source>
        <dbReference type="ARBA" id="ARBA00023065"/>
    </source>
</evidence>
<evidence type="ECO:0000313" key="14">
    <source>
        <dbReference type="EMBL" id="OAM87262.1"/>
    </source>
</evidence>
<dbReference type="InterPro" id="IPR037066">
    <property type="entry name" value="Plug_dom_sf"/>
</dbReference>
<dbReference type="Proteomes" id="UP000078486">
    <property type="component" value="Unassembled WGS sequence"/>
</dbReference>
<keyword evidence="6 12" id="KW-0732">Signal</keyword>
<dbReference type="Gene3D" id="2.40.170.20">
    <property type="entry name" value="TonB-dependent receptor, beta-barrel domain"/>
    <property type="match status" value="1"/>
</dbReference>
<protein>
    <recommendedName>
        <fullName evidence="13">TonB-dependent receptor plug domain-containing protein</fullName>
    </recommendedName>
</protein>
<dbReference type="GO" id="GO:0015344">
    <property type="term" value="F:siderophore uptake transmembrane transporter activity"/>
    <property type="evidence" value="ECO:0007669"/>
    <property type="project" value="TreeGrafter"/>
</dbReference>
<sequence length="921" mass="103659">MHLQQRLKPGRGDRRALLLLTSLFFSCGLALTVTAQQMAAGTDIEEDVVMMNPFEVGGEKDYGYQATTTLAGGRIETDLKDTPAAISILTRDFMDDLGLNSLEDFAAWSVSSEAVDPGSSNGFSAGFMISTRGFGNNVFGSRNYFRSYAGSDSYNTERLEFSRGPNAMLFGEASVGGVATTWTKQAKLNRKISVLSMKVNSFGSLRSTLDYNYSPTRRFAIRVNALYENAEDWQNEQNTWQKNFHIATSVGITKNTQFRAEFEHAERERSIPIERFRDYVSSWNGDPSSTAGTGVMYSSDVLVWNAARPEDGLLNWNSYTRTNGTGLYMSTTPRSEIARFPVAPSREFNANAPSSVGYWKTNTASVYLDQKVGKNLFLQAAYNYTKPEKRIENNSDKWNELYIDTNQRLPNAELNPYYLTPYSEVTMSDQLSFNELHEFRVMAVWKFERSWTRQAFTVLASHRIDDYESNTRRLVPTGIKSMSGADATYYSSNSTADAIRIRRYWTDLGPDSRPASITNDYGTWPIGFREYATSKSETITDGIQISSVSAYFHGRLSVIAGYKYDRYEKTDWATDTRETTASPNAGASATLSRNSPPVIHKHSPSIGGVYWLGWGLGLAVNYAKNFNPALGGNPDIRGYSMAPSTGEGLDVGLRFDFKKQNLTGSLNYYDNENDGGASTPEENYNATMGNAINAIWVQMGRDESVSTSFRERGATKGKGWELEIVYNPTKNWRMRLAGNLPHNESIKKWVVVKGYVAEHRPEWEAFINDETQDAQARHTAALNLQSLDNLFATIGAPGSRATSTTIQWKANFFTSYRFPSGPLRGFSISGGANYTGKRLIGRRLEDLSNIWNEDILLFNTMLKYEFKLLKKSVSVQLNIDNLLNNDQLDFRTAELYSGTWYYDRYNYLTPRRFTLTTTIRF</sequence>
<dbReference type="InterPro" id="IPR039426">
    <property type="entry name" value="TonB-dep_rcpt-like"/>
</dbReference>
<dbReference type="InterPro" id="IPR036942">
    <property type="entry name" value="Beta-barrel_TonB_sf"/>
</dbReference>
<feature type="signal peptide" evidence="12">
    <location>
        <begin position="1"/>
        <end position="35"/>
    </location>
</feature>
<feature type="compositionally biased region" description="Polar residues" evidence="11">
    <location>
        <begin position="579"/>
        <end position="595"/>
    </location>
</feature>
<proteinExistence type="predicted"/>
<reference evidence="14 15" key="1">
    <citation type="submission" date="2016-01" db="EMBL/GenBank/DDBJ databases">
        <title>High potential of lignocellulose degradation of a new Verrucomicrobia species.</title>
        <authorList>
            <person name="Wang Y."/>
            <person name="Shi Y."/>
            <person name="Qiu Z."/>
            <person name="Liu S."/>
            <person name="Yang H."/>
        </authorList>
    </citation>
    <scope>NUCLEOTIDE SEQUENCE [LARGE SCALE GENOMIC DNA]</scope>
    <source>
        <strain evidence="14 15">TSB47</strain>
    </source>
</reference>
<evidence type="ECO:0000313" key="15">
    <source>
        <dbReference type="Proteomes" id="UP000078486"/>
    </source>
</evidence>
<keyword evidence="8" id="KW-0406">Ion transport</keyword>
<name>A0A178IB57_9BACT</name>
<keyword evidence="15" id="KW-1185">Reference proteome</keyword>
<keyword evidence="4" id="KW-0410">Iron transport</keyword>
<comment type="caution">
    <text evidence="14">The sequence shown here is derived from an EMBL/GenBank/DDBJ whole genome shotgun (WGS) entry which is preliminary data.</text>
</comment>
<organism evidence="14 15">
    <name type="scientific">Termitidicoccus mucosus</name>
    <dbReference type="NCBI Taxonomy" id="1184151"/>
    <lineage>
        <taxon>Bacteria</taxon>
        <taxon>Pseudomonadati</taxon>
        <taxon>Verrucomicrobiota</taxon>
        <taxon>Opitutia</taxon>
        <taxon>Opitutales</taxon>
        <taxon>Opitutaceae</taxon>
        <taxon>Termitidicoccus</taxon>
    </lineage>
</organism>
<dbReference type="InterPro" id="IPR012910">
    <property type="entry name" value="Plug_dom"/>
</dbReference>
<keyword evidence="3" id="KW-1134">Transmembrane beta strand</keyword>
<dbReference type="Gene3D" id="2.170.130.10">
    <property type="entry name" value="TonB-dependent receptor, plug domain"/>
    <property type="match status" value="1"/>
</dbReference>